<accession>A0A060SKG3</accession>
<reference evidence="2" key="1">
    <citation type="submission" date="2014-01" db="EMBL/GenBank/DDBJ databases">
        <title>The genome of the white-rot fungus Pycnoporus cinnabarinus: a basidiomycete model with a versatile arsenal for lignocellulosic biomass breakdown.</title>
        <authorList>
            <person name="Levasseur A."/>
            <person name="Lomascolo A."/>
            <person name="Ruiz-Duenas F.J."/>
            <person name="Uzan E."/>
            <person name="Piumi F."/>
            <person name="Kues U."/>
            <person name="Ram A.F.J."/>
            <person name="Murat C."/>
            <person name="Haon M."/>
            <person name="Benoit I."/>
            <person name="Arfi Y."/>
            <person name="Chevret D."/>
            <person name="Drula E."/>
            <person name="Kwon M.J."/>
            <person name="Gouret P."/>
            <person name="Lesage-Meessen L."/>
            <person name="Lombard V."/>
            <person name="Mariette J."/>
            <person name="Noirot C."/>
            <person name="Park J."/>
            <person name="Patyshakuliyeva A."/>
            <person name="Wieneger R.A.B."/>
            <person name="Wosten H.A.B."/>
            <person name="Martin F."/>
            <person name="Coutinho P.M."/>
            <person name="de Vries R."/>
            <person name="Martinez A.T."/>
            <person name="Klopp C."/>
            <person name="Pontarotti P."/>
            <person name="Henrissat B."/>
            <person name="Record E."/>
        </authorList>
    </citation>
    <scope>NUCLEOTIDE SEQUENCE [LARGE SCALE GENOMIC DNA]</scope>
    <source>
        <strain evidence="2">BRFM137</strain>
    </source>
</reference>
<feature type="region of interest" description="Disordered" evidence="1">
    <location>
        <begin position="96"/>
        <end position="116"/>
    </location>
</feature>
<proteinExistence type="predicted"/>
<dbReference type="HOGENOM" id="CLU_1468933_0_0_1"/>
<comment type="caution">
    <text evidence="2">The sequence shown here is derived from an EMBL/GenBank/DDBJ whole genome shotgun (WGS) entry which is preliminary data.</text>
</comment>
<protein>
    <submittedName>
        <fullName evidence="2">Uncharacterized protein</fullName>
    </submittedName>
</protein>
<organism evidence="2 3">
    <name type="scientific">Pycnoporus cinnabarinus</name>
    <name type="common">Cinnabar-red polypore</name>
    <name type="synonym">Trametes cinnabarina</name>
    <dbReference type="NCBI Taxonomy" id="5643"/>
    <lineage>
        <taxon>Eukaryota</taxon>
        <taxon>Fungi</taxon>
        <taxon>Dikarya</taxon>
        <taxon>Basidiomycota</taxon>
        <taxon>Agaricomycotina</taxon>
        <taxon>Agaricomycetes</taxon>
        <taxon>Polyporales</taxon>
        <taxon>Polyporaceae</taxon>
        <taxon>Trametes</taxon>
    </lineage>
</organism>
<dbReference type="AlphaFoldDB" id="A0A060SKG3"/>
<evidence type="ECO:0000256" key="1">
    <source>
        <dbReference type="SAM" id="MobiDB-lite"/>
    </source>
</evidence>
<name>A0A060SKG3_PYCCI</name>
<dbReference type="EMBL" id="CCBP010000230">
    <property type="protein sequence ID" value="CDO75007.1"/>
    <property type="molecule type" value="Genomic_DNA"/>
</dbReference>
<evidence type="ECO:0000313" key="3">
    <source>
        <dbReference type="Proteomes" id="UP000029665"/>
    </source>
</evidence>
<gene>
    <name evidence="2" type="ORF">BN946_scf184965.g9</name>
</gene>
<evidence type="ECO:0000313" key="2">
    <source>
        <dbReference type="EMBL" id="CDO75007.1"/>
    </source>
</evidence>
<keyword evidence="3" id="KW-1185">Reference proteome</keyword>
<sequence>MLVESAAPYTIVCLIAIVGCAKRSPLQIALLPMLGQLQAIPPLLIAFRVMEGRALTQEAWTTTLSFVASGVVTTMTAEQTKNETFDRGVLRSPIRDVPPPSYVHEDTSSGDEDIYTSLPVSRRGSRMVYQLRLDTNLSSLADLKLPLDEESSPVGSSTLSLPQYPTEAHTPKCTTCPCPWPRPV</sequence>
<dbReference type="OrthoDB" id="2905268at2759"/>
<dbReference type="Proteomes" id="UP000029665">
    <property type="component" value="Unassembled WGS sequence"/>
</dbReference>